<reference evidence="1" key="2">
    <citation type="submission" date="2014-03" db="EMBL/GenBank/DDBJ databases">
        <title>The whipworm genome and dual-species transcriptomics of an intimate host-pathogen interaction.</title>
        <authorList>
            <person name="Foth B.J."/>
            <person name="Tsai I.J."/>
            <person name="Reid A.J."/>
            <person name="Bancroft A.J."/>
            <person name="Nichol S."/>
            <person name="Tracey A."/>
            <person name="Holroyd N."/>
            <person name="Cotton J.A."/>
            <person name="Stanley E.J."/>
            <person name="Zarowiecki M."/>
            <person name="Liu J.Z."/>
            <person name="Huckvale T."/>
            <person name="Cooper P.J."/>
            <person name="Grencis R.K."/>
            <person name="Berriman M."/>
        </authorList>
    </citation>
    <scope>NUCLEOTIDE SEQUENCE [LARGE SCALE GENOMIC DNA]</scope>
</reference>
<name>A0A077YYT5_TRITR</name>
<reference evidence="1" key="1">
    <citation type="submission" date="2014-01" db="EMBL/GenBank/DDBJ databases">
        <authorList>
            <person name="Aslett M."/>
        </authorList>
    </citation>
    <scope>NUCLEOTIDE SEQUENCE</scope>
</reference>
<sequence>MLLAAVRLSEEKEVLSSWALRKGDFADSSVGRAVPPTGFIGDVNMRAMADGWSSCKLQLEVAQLFQLLINQSFKRLLLRTAGCSELPSAIPSNKSRSPFQLLSDYMLSICMQLQQRLRLEDAFTLRSNCAPFHSPPDTLDS</sequence>
<proteinExistence type="predicted"/>
<keyword evidence="2" id="KW-1185">Reference proteome</keyword>
<dbReference type="Proteomes" id="UP000030665">
    <property type="component" value="Unassembled WGS sequence"/>
</dbReference>
<dbReference type="AlphaFoldDB" id="A0A077YYT5"/>
<dbReference type="EMBL" id="HG805837">
    <property type="protein sequence ID" value="CDW52986.1"/>
    <property type="molecule type" value="Genomic_DNA"/>
</dbReference>
<evidence type="ECO:0000313" key="2">
    <source>
        <dbReference type="Proteomes" id="UP000030665"/>
    </source>
</evidence>
<gene>
    <name evidence="1" type="ORF">TTRE_0000124901</name>
</gene>
<protein>
    <submittedName>
        <fullName evidence="1">Uncharacterized protein</fullName>
    </submittedName>
</protein>
<organism evidence="1 2">
    <name type="scientific">Trichuris trichiura</name>
    <name type="common">Whipworm</name>
    <name type="synonym">Trichocephalus trichiurus</name>
    <dbReference type="NCBI Taxonomy" id="36087"/>
    <lineage>
        <taxon>Eukaryota</taxon>
        <taxon>Metazoa</taxon>
        <taxon>Ecdysozoa</taxon>
        <taxon>Nematoda</taxon>
        <taxon>Enoplea</taxon>
        <taxon>Dorylaimia</taxon>
        <taxon>Trichinellida</taxon>
        <taxon>Trichuridae</taxon>
        <taxon>Trichuris</taxon>
    </lineage>
</organism>
<accession>A0A077YYT5</accession>
<evidence type="ECO:0000313" key="1">
    <source>
        <dbReference type="EMBL" id="CDW52986.1"/>
    </source>
</evidence>